<dbReference type="InterPro" id="IPR011055">
    <property type="entry name" value="Dup_hybrid_motif"/>
</dbReference>
<feature type="coiled-coil region" evidence="2">
    <location>
        <begin position="136"/>
        <end position="205"/>
    </location>
</feature>
<keyword evidence="1 3" id="KW-0732">Signal</keyword>
<sequence length="358" mass="39000">MKQKRIQKLTTSLLAVLLLMGAIPYNASAADDDLNTAKQQADQLREKKDQVDQQLQSTLADIHKLEAEIQAAMHKSNDLKQQITVTEAKLAEQKERLKGRVKTMYEGGDVSFWSVLLDATNFSDFLDRMSLLTMIVEQDNNIVNEYKATQAQLKQQQVDLTSEQDLRQSKQQDLLKVEADLQSRYHDISQQIAVKDEEIADLEAAGVAAYQSYTDGMQAGTIIPQTGTGTFAWPVPTSHTINSGYGPRSGEFHKGIDIGAPVGTPIVAVGDGTVWQAGTASGFGHWIVILHDNGVMSVYGHMYSNGVYVSAGQRVKQGQVIGATGSDGESSGPHLHFAIANGVSGGRMSYINPMGYLQ</sequence>
<feature type="domain" description="M23ase beta-sheet core" evidence="4">
    <location>
        <begin position="252"/>
        <end position="341"/>
    </location>
</feature>
<dbReference type="Pfam" id="PF24568">
    <property type="entry name" value="CC_PcsB"/>
    <property type="match status" value="1"/>
</dbReference>
<dbReference type="OrthoDB" id="9805799at2"/>
<evidence type="ECO:0000313" key="6">
    <source>
        <dbReference type="EMBL" id="PWK09652.1"/>
    </source>
</evidence>
<dbReference type="AlphaFoldDB" id="A0A316DAG3"/>
<organism evidence="6 7">
    <name type="scientific">Tumebacillus permanentifrigoris</name>
    <dbReference type="NCBI Taxonomy" id="378543"/>
    <lineage>
        <taxon>Bacteria</taxon>
        <taxon>Bacillati</taxon>
        <taxon>Bacillota</taxon>
        <taxon>Bacilli</taxon>
        <taxon>Bacillales</taxon>
        <taxon>Alicyclobacillaceae</taxon>
        <taxon>Tumebacillus</taxon>
    </lineage>
</organism>
<name>A0A316DAG3_9BACL</name>
<keyword evidence="2" id="KW-0175">Coiled coil</keyword>
<feature type="signal peptide" evidence="3">
    <location>
        <begin position="1"/>
        <end position="29"/>
    </location>
</feature>
<comment type="caution">
    <text evidence="6">The sequence shown here is derived from an EMBL/GenBank/DDBJ whole genome shotgun (WGS) entry which is preliminary data.</text>
</comment>
<feature type="chain" id="PRO_5016419186" evidence="3">
    <location>
        <begin position="30"/>
        <end position="358"/>
    </location>
</feature>
<evidence type="ECO:0000259" key="5">
    <source>
        <dbReference type="Pfam" id="PF24568"/>
    </source>
</evidence>
<dbReference type="Pfam" id="PF01551">
    <property type="entry name" value="Peptidase_M23"/>
    <property type="match status" value="1"/>
</dbReference>
<feature type="coiled-coil region" evidence="2">
    <location>
        <begin position="27"/>
        <end position="96"/>
    </location>
</feature>
<protein>
    <submittedName>
        <fullName evidence="6">Murein DD-endopeptidase MepM/ murein hydrolase activator NlpD</fullName>
    </submittedName>
</protein>
<dbReference type="Proteomes" id="UP000245634">
    <property type="component" value="Unassembled WGS sequence"/>
</dbReference>
<dbReference type="InterPro" id="IPR057309">
    <property type="entry name" value="PcsB_CC"/>
</dbReference>
<dbReference type="CDD" id="cd12797">
    <property type="entry name" value="M23_peptidase"/>
    <property type="match status" value="1"/>
</dbReference>
<evidence type="ECO:0000256" key="3">
    <source>
        <dbReference type="SAM" id="SignalP"/>
    </source>
</evidence>
<dbReference type="EMBL" id="QGGL01000013">
    <property type="protein sequence ID" value="PWK09652.1"/>
    <property type="molecule type" value="Genomic_DNA"/>
</dbReference>
<dbReference type="InterPro" id="IPR050570">
    <property type="entry name" value="Cell_wall_metabolism_enzyme"/>
</dbReference>
<gene>
    <name evidence="6" type="ORF">C7459_11387</name>
</gene>
<evidence type="ECO:0000259" key="4">
    <source>
        <dbReference type="Pfam" id="PF01551"/>
    </source>
</evidence>
<keyword evidence="7" id="KW-1185">Reference proteome</keyword>
<feature type="domain" description="Peptidoglycan hydrolase PcsB coiled-coil" evidence="5">
    <location>
        <begin position="83"/>
        <end position="155"/>
    </location>
</feature>
<dbReference type="GO" id="GO:0004222">
    <property type="term" value="F:metalloendopeptidase activity"/>
    <property type="evidence" value="ECO:0007669"/>
    <property type="project" value="TreeGrafter"/>
</dbReference>
<accession>A0A316DAG3</accession>
<evidence type="ECO:0000256" key="2">
    <source>
        <dbReference type="SAM" id="Coils"/>
    </source>
</evidence>
<keyword evidence="6" id="KW-0378">Hydrolase</keyword>
<evidence type="ECO:0000256" key="1">
    <source>
        <dbReference type="ARBA" id="ARBA00022729"/>
    </source>
</evidence>
<evidence type="ECO:0000313" key="7">
    <source>
        <dbReference type="Proteomes" id="UP000245634"/>
    </source>
</evidence>
<proteinExistence type="predicted"/>
<dbReference type="Gene3D" id="6.10.250.3150">
    <property type="match status" value="1"/>
</dbReference>
<dbReference type="SUPFAM" id="SSF57997">
    <property type="entry name" value="Tropomyosin"/>
    <property type="match status" value="1"/>
</dbReference>
<dbReference type="Gene3D" id="2.70.70.10">
    <property type="entry name" value="Glucose Permease (Domain IIA)"/>
    <property type="match status" value="1"/>
</dbReference>
<dbReference type="PANTHER" id="PTHR21666">
    <property type="entry name" value="PEPTIDASE-RELATED"/>
    <property type="match status" value="1"/>
</dbReference>
<reference evidence="6 7" key="1">
    <citation type="submission" date="2018-05" db="EMBL/GenBank/DDBJ databases">
        <title>Genomic Encyclopedia of Type Strains, Phase IV (KMG-IV): sequencing the most valuable type-strain genomes for metagenomic binning, comparative biology and taxonomic classification.</title>
        <authorList>
            <person name="Goeker M."/>
        </authorList>
    </citation>
    <scope>NUCLEOTIDE SEQUENCE [LARGE SCALE GENOMIC DNA]</scope>
    <source>
        <strain evidence="6 7">DSM 18773</strain>
    </source>
</reference>
<dbReference type="SUPFAM" id="SSF51261">
    <property type="entry name" value="Duplicated hybrid motif"/>
    <property type="match status" value="1"/>
</dbReference>
<dbReference type="RefSeq" id="WP_109690158.1">
    <property type="nucleotide sequence ID" value="NZ_QGGL01000013.1"/>
</dbReference>
<dbReference type="InterPro" id="IPR016047">
    <property type="entry name" value="M23ase_b-sheet_dom"/>
</dbReference>
<dbReference type="PANTHER" id="PTHR21666:SF270">
    <property type="entry name" value="MUREIN HYDROLASE ACTIVATOR ENVC"/>
    <property type="match status" value="1"/>
</dbReference>